<keyword evidence="1" id="KW-0812">Transmembrane</keyword>
<dbReference type="AlphaFoldDB" id="A0A5N6YC70"/>
<keyword evidence="1" id="KW-0472">Membrane</keyword>
<feature type="transmembrane region" description="Helical" evidence="1">
    <location>
        <begin position="12"/>
        <end position="30"/>
    </location>
</feature>
<gene>
    <name evidence="2" type="ORF">BDV24DRAFT_37750</name>
</gene>
<accession>A0A5N6YC70</accession>
<sequence>MQDVVSLFISTHVYDCVLMILFCGVTLWSHSVGSNVVLVFLFALEAIASGATRTSLFPINHRRRPI</sequence>
<organism evidence="2">
    <name type="scientific">Aspergillus arachidicola</name>
    <dbReference type="NCBI Taxonomy" id="656916"/>
    <lineage>
        <taxon>Eukaryota</taxon>
        <taxon>Fungi</taxon>
        <taxon>Dikarya</taxon>
        <taxon>Ascomycota</taxon>
        <taxon>Pezizomycotina</taxon>
        <taxon>Eurotiomycetes</taxon>
        <taxon>Eurotiomycetidae</taxon>
        <taxon>Eurotiales</taxon>
        <taxon>Aspergillaceae</taxon>
        <taxon>Aspergillus</taxon>
        <taxon>Aspergillus subgen. Circumdati</taxon>
    </lineage>
</organism>
<dbReference type="EMBL" id="ML737131">
    <property type="protein sequence ID" value="KAE8343074.1"/>
    <property type="molecule type" value="Genomic_DNA"/>
</dbReference>
<keyword evidence="1" id="KW-1133">Transmembrane helix</keyword>
<name>A0A5N6YC70_9EURO</name>
<reference evidence="2" key="1">
    <citation type="submission" date="2019-04" db="EMBL/GenBank/DDBJ databases">
        <title>Friends and foes A comparative genomics study of 23 Aspergillus species from section Flavi.</title>
        <authorList>
            <consortium name="DOE Joint Genome Institute"/>
            <person name="Kjaerbolling I."/>
            <person name="Vesth T."/>
            <person name="Frisvad J.C."/>
            <person name="Nybo J.L."/>
            <person name="Theobald S."/>
            <person name="Kildgaard S."/>
            <person name="Isbrandt T."/>
            <person name="Kuo A."/>
            <person name="Sato A."/>
            <person name="Lyhne E.K."/>
            <person name="Kogle M.E."/>
            <person name="Wiebenga A."/>
            <person name="Kun R.S."/>
            <person name="Lubbers R.J."/>
            <person name="Makela M.R."/>
            <person name="Barry K."/>
            <person name="Chovatia M."/>
            <person name="Clum A."/>
            <person name="Daum C."/>
            <person name="Haridas S."/>
            <person name="He G."/>
            <person name="LaButti K."/>
            <person name="Lipzen A."/>
            <person name="Mondo S."/>
            <person name="Riley R."/>
            <person name="Salamov A."/>
            <person name="Simmons B.A."/>
            <person name="Magnuson J.K."/>
            <person name="Henrissat B."/>
            <person name="Mortensen U.H."/>
            <person name="Larsen T.O."/>
            <person name="Devries R.P."/>
            <person name="Grigoriev I.V."/>
            <person name="Machida M."/>
            <person name="Baker S.E."/>
            <person name="Andersen M.R."/>
        </authorList>
    </citation>
    <scope>NUCLEOTIDE SEQUENCE</scope>
    <source>
        <strain evidence="2">CBS 117612</strain>
    </source>
</reference>
<protein>
    <submittedName>
        <fullName evidence="2">Uncharacterized protein</fullName>
    </submittedName>
</protein>
<proteinExistence type="predicted"/>
<dbReference type="Proteomes" id="UP000325558">
    <property type="component" value="Unassembled WGS sequence"/>
</dbReference>
<feature type="transmembrane region" description="Helical" evidence="1">
    <location>
        <begin position="36"/>
        <end position="56"/>
    </location>
</feature>
<evidence type="ECO:0000256" key="1">
    <source>
        <dbReference type="SAM" id="Phobius"/>
    </source>
</evidence>
<evidence type="ECO:0000313" key="2">
    <source>
        <dbReference type="EMBL" id="KAE8343074.1"/>
    </source>
</evidence>